<keyword evidence="7" id="KW-0032">Aminotransferase</keyword>
<keyword evidence="2" id="KW-0663">Pyridoxal phosphate</keyword>
<dbReference type="GO" id="GO:0003677">
    <property type="term" value="F:DNA binding"/>
    <property type="evidence" value="ECO:0007669"/>
    <property type="project" value="UniProtKB-KW"/>
</dbReference>
<dbReference type="AlphaFoldDB" id="A0A1B7ILJ4"/>
<dbReference type="EMBL" id="LXER01000023">
    <property type="protein sequence ID" value="OAT30414.1"/>
    <property type="molecule type" value="Genomic_DNA"/>
</dbReference>
<dbReference type="SMART" id="SM00345">
    <property type="entry name" value="HTH_GNTR"/>
    <property type="match status" value="1"/>
</dbReference>
<evidence type="ECO:0000256" key="4">
    <source>
        <dbReference type="ARBA" id="ARBA00023125"/>
    </source>
</evidence>
<dbReference type="GO" id="GO:0003700">
    <property type="term" value="F:DNA-binding transcription factor activity"/>
    <property type="evidence" value="ECO:0007669"/>
    <property type="project" value="InterPro"/>
</dbReference>
<dbReference type="CDD" id="cd00609">
    <property type="entry name" value="AAT_like"/>
    <property type="match status" value="1"/>
</dbReference>
<sequence>MARSIEPVVSAHHSIPRYQQIARQLKQAISDGELSAGSRLPSSRTMALELGVARATVENAYGELVAQGWLERRGQAGTFVSPSATTGANNPTFSSSQPQGAPLPFQAGLPALDAFPRALWARIMGRRVRLQTRYDLVLPEANGESTLRQAIVDYLRFSRSIDCQPEQVFITAGFQAAMRLVVHTLAKPGDGIWLEDPGYRYVRPVFAEAGMALHAVPVDGEGMQIDYGINHFPDARFALLTPAHQSPLGVALSLTRRRQLLDWAATNESWVIEDDYDSEFRYQGKPLPPIKSLDGPQRVIYAGTFSKSLFPALRVAWLVVPQQHVEAFSRHTHYLPCTAPLLIQQTIADFLREGHFWRHLKKMRLCYSERRLWLEHALQQQGFDVVPQAGGIQLVMGVKGDDRALVAKAREAGLAVQALSDWRMVSKGEGGILMTFTNLTSEAMAHQVVKQLREAIS</sequence>
<organism evidence="7 8">
    <name type="scientific">Buttiauxella brennerae ATCC 51605</name>
    <dbReference type="NCBI Taxonomy" id="1354251"/>
    <lineage>
        <taxon>Bacteria</taxon>
        <taxon>Pseudomonadati</taxon>
        <taxon>Pseudomonadota</taxon>
        <taxon>Gammaproteobacteria</taxon>
        <taxon>Enterobacterales</taxon>
        <taxon>Enterobacteriaceae</taxon>
        <taxon>Buttiauxella</taxon>
    </lineage>
</organism>
<keyword evidence="8" id="KW-1185">Reference proteome</keyword>
<evidence type="ECO:0000256" key="5">
    <source>
        <dbReference type="ARBA" id="ARBA00023163"/>
    </source>
</evidence>
<dbReference type="PRINTS" id="PR00035">
    <property type="entry name" value="HTHGNTR"/>
</dbReference>
<evidence type="ECO:0000259" key="6">
    <source>
        <dbReference type="PROSITE" id="PS50949"/>
    </source>
</evidence>
<evidence type="ECO:0000313" key="8">
    <source>
        <dbReference type="Proteomes" id="UP000078410"/>
    </source>
</evidence>
<dbReference type="Gene3D" id="3.40.640.10">
    <property type="entry name" value="Type I PLP-dependent aspartate aminotransferase-like (Major domain)"/>
    <property type="match status" value="1"/>
</dbReference>
<dbReference type="OrthoDB" id="9808770at2"/>
<evidence type="ECO:0000256" key="1">
    <source>
        <dbReference type="ARBA" id="ARBA00005384"/>
    </source>
</evidence>
<dbReference type="InterPro" id="IPR036390">
    <property type="entry name" value="WH_DNA-bd_sf"/>
</dbReference>
<dbReference type="InterPro" id="IPR051446">
    <property type="entry name" value="HTH_trans_reg/aminotransferase"/>
</dbReference>
<dbReference type="Proteomes" id="UP000078410">
    <property type="component" value="Unassembled WGS sequence"/>
</dbReference>
<evidence type="ECO:0000313" key="7">
    <source>
        <dbReference type="EMBL" id="OAT30414.1"/>
    </source>
</evidence>
<dbReference type="InterPro" id="IPR015421">
    <property type="entry name" value="PyrdxlP-dep_Trfase_major"/>
</dbReference>
<dbReference type="SUPFAM" id="SSF53383">
    <property type="entry name" value="PLP-dependent transferases"/>
    <property type="match status" value="1"/>
</dbReference>
<dbReference type="PANTHER" id="PTHR46577">
    <property type="entry name" value="HTH-TYPE TRANSCRIPTIONAL REGULATORY PROTEIN GABR"/>
    <property type="match status" value="1"/>
</dbReference>
<evidence type="ECO:0000256" key="2">
    <source>
        <dbReference type="ARBA" id="ARBA00022898"/>
    </source>
</evidence>
<keyword evidence="3" id="KW-0805">Transcription regulation</keyword>
<dbReference type="Pfam" id="PF00155">
    <property type="entry name" value="Aminotran_1_2"/>
    <property type="match status" value="1"/>
</dbReference>
<gene>
    <name evidence="7" type="ORF">M975_2855</name>
</gene>
<keyword evidence="7" id="KW-0808">Transferase</keyword>
<dbReference type="PATRIC" id="fig|1354251.4.peg.2939"/>
<protein>
    <submittedName>
        <fullName evidence="7">GntR family transcriptional regulator/aspartate aminotransferase</fullName>
        <ecNumber evidence="7">2.6.1.1</ecNumber>
    </submittedName>
</protein>
<proteinExistence type="inferred from homology"/>
<dbReference type="GO" id="GO:0004069">
    <property type="term" value="F:L-aspartate:2-oxoglutarate aminotransferase activity"/>
    <property type="evidence" value="ECO:0007669"/>
    <property type="project" value="UniProtKB-EC"/>
</dbReference>
<dbReference type="InterPro" id="IPR000524">
    <property type="entry name" value="Tscrpt_reg_HTH_GntR"/>
</dbReference>
<dbReference type="SUPFAM" id="SSF46785">
    <property type="entry name" value="Winged helix' DNA-binding domain"/>
    <property type="match status" value="1"/>
</dbReference>
<comment type="similarity">
    <text evidence="1">In the C-terminal section; belongs to the class-I pyridoxal-phosphate-dependent aminotransferase family.</text>
</comment>
<dbReference type="EC" id="2.6.1.1" evidence="7"/>
<dbReference type="PROSITE" id="PS50949">
    <property type="entry name" value="HTH_GNTR"/>
    <property type="match status" value="1"/>
</dbReference>
<dbReference type="RefSeq" id="WP_064560467.1">
    <property type="nucleotide sequence ID" value="NZ_LXER01000023.1"/>
</dbReference>
<dbReference type="Gene3D" id="1.10.10.10">
    <property type="entry name" value="Winged helix-like DNA-binding domain superfamily/Winged helix DNA-binding domain"/>
    <property type="match status" value="1"/>
</dbReference>
<reference evidence="7 8" key="1">
    <citation type="submission" date="2016-04" db="EMBL/GenBank/DDBJ databases">
        <title>ATOL: Assembling a taxonomically balanced genome-scale reconstruction of the evolutionary history of the Enterobacteriaceae.</title>
        <authorList>
            <person name="Plunkett G.III."/>
            <person name="Neeno-Eckwall E.C."/>
            <person name="Glasner J.D."/>
            <person name="Perna N.T."/>
        </authorList>
    </citation>
    <scope>NUCLEOTIDE SEQUENCE [LARGE SCALE GENOMIC DNA]</scope>
    <source>
        <strain evidence="7 8">ATCC 51605</strain>
    </source>
</reference>
<dbReference type="Pfam" id="PF00392">
    <property type="entry name" value="GntR"/>
    <property type="match status" value="1"/>
</dbReference>
<feature type="domain" description="HTH gntR-type" evidence="6">
    <location>
        <begin position="15"/>
        <end position="83"/>
    </location>
</feature>
<accession>A0A1B7ILJ4</accession>
<dbReference type="InterPro" id="IPR015424">
    <property type="entry name" value="PyrdxlP-dep_Trfase"/>
</dbReference>
<keyword evidence="4" id="KW-0238">DNA-binding</keyword>
<keyword evidence="5" id="KW-0804">Transcription</keyword>
<evidence type="ECO:0000256" key="3">
    <source>
        <dbReference type="ARBA" id="ARBA00023015"/>
    </source>
</evidence>
<dbReference type="GO" id="GO:0030170">
    <property type="term" value="F:pyridoxal phosphate binding"/>
    <property type="evidence" value="ECO:0007669"/>
    <property type="project" value="InterPro"/>
</dbReference>
<dbReference type="PANTHER" id="PTHR46577:SF1">
    <property type="entry name" value="HTH-TYPE TRANSCRIPTIONAL REGULATORY PROTEIN GABR"/>
    <property type="match status" value="1"/>
</dbReference>
<comment type="caution">
    <text evidence="7">The sequence shown here is derived from an EMBL/GenBank/DDBJ whole genome shotgun (WGS) entry which is preliminary data.</text>
</comment>
<name>A0A1B7ILJ4_9ENTR</name>
<dbReference type="InterPro" id="IPR036388">
    <property type="entry name" value="WH-like_DNA-bd_sf"/>
</dbReference>
<dbReference type="InterPro" id="IPR004839">
    <property type="entry name" value="Aminotransferase_I/II_large"/>
</dbReference>
<dbReference type="CDD" id="cd07377">
    <property type="entry name" value="WHTH_GntR"/>
    <property type="match status" value="1"/>
</dbReference>